<dbReference type="Proteomes" id="UP001054945">
    <property type="component" value="Unassembled WGS sequence"/>
</dbReference>
<sequence length="95" mass="11412">MHRVVEYSRNFLKDPGTVFLSSKPPGKRLDLTWRKRSYFCGLDRLQEEESNSMPIQWSELTLWQRYGLEFRRSSFQQRRETALRLTKDLANILSD</sequence>
<accession>A0AAV4W2E5</accession>
<evidence type="ECO:0000313" key="1">
    <source>
        <dbReference type="EMBL" id="GIY75843.1"/>
    </source>
</evidence>
<organism evidence="1 2">
    <name type="scientific">Caerostris extrusa</name>
    <name type="common">Bark spider</name>
    <name type="synonym">Caerostris bankana</name>
    <dbReference type="NCBI Taxonomy" id="172846"/>
    <lineage>
        <taxon>Eukaryota</taxon>
        <taxon>Metazoa</taxon>
        <taxon>Ecdysozoa</taxon>
        <taxon>Arthropoda</taxon>
        <taxon>Chelicerata</taxon>
        <taxon>Arachnida</taxon>
        <taxon>Araneae</taxon>
        <taxon>Araneomorphae</taxon>
        <taxon>Entelegynae</taxon>
        <taxon>Araneoidea</taxon>
        <taxon>Araneidae</taxon>
        <taxon>Caerostris</taxon>
    </lineage>
</organism>
<dbReference type="AlphaFoldDB" id="A0AAV4W2E5"/>
<keyword evidence="2" id="KW-1185">Reference proteome</keyword>
<evidence type="ECO:0000313" key="2">
    <source>
        <dbReference type="Proteomes" id="UP001054945"/>
    </source>
</evidence>
<reference evidence="1 2" key="1">
    <citation type="submission" date="2021-06" db="EMBL/GenBank/DDBJ databases">
        <title>Caerostris extrusa draft genome.</title>
        <authorList>
            <person name="Kono N."/>
            <person name="Arakawa K."/>
        </authorList>
    </citation>
    <scope>NUCLEOTIDE SEQUENCE [LARGE SCALE GENOMIC DNA]</scope>
</reference>
<name>A0AAV4W2E5_CAEEX</name>
<gene>
    <name evidence="1" type="ORF">CEXT_719741</name>
</gene>
<proteinExistence type="predicted"/>
<comment type="caution">
    <text evidence="1">The sequence shown here is derived from an EMBL/GenBank/DDBJ whole genome shotgun (WGS) entry which is preliminary data.</text>
</comment>
<dbReference type="EMBL" id="BPLR01015396">
    <property type="protein sequence ID" value="GIY75843.1"/>
    <property type="molecule type" value="Genomic_DNA"/>
</dbReference>
<protein>
    <submittedName>
        <fullName evidence="1">Uncharacterized protein</fullName>
    </submittedName>
</protein>